<sequence>MIWGRYIHGDLHEEIYMKVPAGIHTQVPRAVCKLQKSLYGLKQASRQWYEKLTQVLYSKGYKHSSNDYSLFYKKTGESHIFLAVYVDDILVTGDNDQEIQMLKAYLDATFKIKDLGAAHYFLGMELLPVRDGLVMTQRKFTKELLSEFRDAHMTPVVCPLDSTHKLLPDQGTLLPDPAIYRRLVGKLNFLTHTRPDLAFAVQHLSQFMQQPRQPHLQAAYHVLRYLHGQPDLGILISNTAQYNLEAYCDSDWAACSHSRQSVSGYVVFFGNSLISWKSKKQGVVSLSSAEAEYRSLRRLVSELAWLSRLFHELGVSDITPIPVKCDSQAAIYIARNPVFHERTKHIELDCHFVREKLLAGLISLHHVRTQSQLADLLTKPLCRSSHYPLLSKLGVHSTSNLRGGVGGKQVSQQCNAVCKPRAEAS</sequence>
<dbReference type="InterPro" id="IPR043502">
    <property type="entry name" value="DNA/RNA_pol_sf"/>
</dbReference>
<proteinExistence type="predicted"/>
<name>A0A7C9CSR4_OPUST</name>
<evidence type="ECO:0000259" key="1">
    <source>
        <dbReference type="Pfam" id="PF07727"/>
    </source>
</evidence>
<protein>
    <recommendedName>
        <fullName evidence="1">Reverse transcriptase Ty1/copia-type domain-containing protein</fullName>
    </recommendedName>
</protein>
<dbReference type="PANTHER" id="PTHR11439:SF470">
    <property type="entry name" value="CYSTEINE-RICH RLK (RECEPTOR-LIKE PROTEIN KINASE) 8"/>
    <property type="match status" value="1"/>
</dbReference>
<reference evidence="2" key="2">
    <citation type="submission" date="2020-07" db="EMBL/GenBank/DDBJ databases">
        <authorList>
            <person name="Vera ALvarez R."/>
            <person name="Arias-Moreno D.M."/>
            <person name="Jimenez-Jacinto V."/>
            <person name="Jimenez-Bremont J.F."/>
            <person name="Swaminathan K."/>
            <person name="Moose S.P."/>
            <person name="Guerrero-Gonzalez M.L."/>
            <person name="Marino-Ramirez L."/>
            <person name="Landsman D."/>
            <person name="Rodriguez-Kessler M."/>
            <person name="Delgado-Sanchez P."/>
        </authorList>
    </citation>
    <scope>NUCLEOTIDE SEQUENCE</scope>
    <source>
        <tissue evidence="2">Cladode</tissue>
    </source>
</reference>
<dbReference type="CDD" id="cd09272">
    <property type="entry name" value="RNase_HI_RT_Ty1"/>
    <property type="match status" value="1"/>
</dbReference>
<feature type="domain" description="Reverse transcriptase Ty1/copia-type" evidence="1">
    <location>
        <begin position="5"/>
        <end position="160"/>
    </location>
</feature>
<reference evidence="2" key="1">
    <citation type="journal article" date="2013" name="J. Plant Res.">
        <title>Effect of fungi and light on seed germination of three Opuntia species from semiarid lands of central Mexico.</title>
        <authorList>
            <person name="Delgado-Sanchez P."/>
            <person name="Jimenez-Bremont J.F."/>
            <person name="Guerrero-Gonzalez Mde L."/>
            <person name="Flores J."/>
        </authorList>
    </citation>
    <scope>NUCLEOTIDE SEQUENCE</scope>
    <source>
        <tissue evidence="2">Cladode</tissue>
    </source>
</reference>
<accession>A0A7C9CSR4</accession>
<evidence type="ECO:0000313" key="2">
    <source>
        <dbReference type="EMBL" id="MBA4622684.1"/>
    </source>
</evidence>
<dbReference type="InterPro" id="IPR013103">
    <property type="entry name" value="RVT_2"/>
</dbReference>
<dbReference type="PANTHER" id="PTHR11439">
    <property type="entry name" value="GAG-POL-RELATED RETROTRANSPOSON"/>
    <property type="match status" value="1"/>
</dbReference>
<dbReference type="AlphaFoldDB" id="A0A7C9CSR4"/>
<dbReference type="EMBL" id="GISG01039836">
    <property type="protein sequence ID" value="MBA4622684.1"/>
    <property type="molecule type" value="Transcribed_RNA"/>
</dbReference>
<dbReference type="Pfam" id="PF07727">
    <property type="entry name" value="RVT_2"/>
    <property type="match status" value="1"/>
</dbReference>
<organism evidence="2">
    <name type="scientific">Opuntia streptacantha</name>
    <name type="common">Prickly pear cactus</name>
    <name type="synonym">Opuntia cardona</name>
    <dbReference type="NCBI Taxonomy" id="393608"/>
    <lineage>
        <taxon>Eukaryota</taxon>
        <taxon>Viridiplantae</taxon>
        <taxon>Streptophyta</taxon>
        <taxon>Embryophyta</taxon>
        <taxon>Tracheophyta</taxon>
        <taxon>Spermatophyta</taxon>
        <taxon>Magnoliopsida</taxon>
        <taxon>eudicotyledons</taxon>
        <taxon>Gunneridae</taxon>
        <taxon>Pentapetalae</taxon>
        <taxon>Caryophyllales</taxon>
        <taxon>Cactineae</taxon>
        <taxon>Cactaceae</taxon>
        <taxon>Opuntioideae</taxon>
        <taxon>Opuntia</taxon>
    </lineage>
</organism>
<dbReference type="SUPFAM" id="SSF56672">
    <property type="entry name" value="DNA/RNA polymerases"/>
    <property type="match status" value="1"/>
</dbReference>